<dbReference type="Gene3D" id="1.20.1080.10">
    <property type="entry name" value="Glycerol uptake facilitator protein"/>
    <property type="match status" value="1"/>
</dbReference>
<evidence type="ECO:0000256" key="9">
    <source>
        <dbReference type="SAM" id="Phobius"/>
    </source>
</evidence>
<evidence type="ECO:0000256" key="7">
    <source>
        <dbReference type="RuleBase" id="RU000477"/>
    </source>
</evidence>
<evidence type="ECO:0000256" key="6">
    <source>
        <dbReference type="ARBA" id="ARBA00023136"/>
    </source>
</evidence>
<dbReference type="InterPro" id="IPR000425">
    <property type="entry name" value="MIP"/>
</dbReference>
<dbReference type="InterPro" id="IPR022357">
    <property type="entry name" value="MIP_CS"/>
</dbReference>
<dbReference type="PRINTS" id="PR02019">
    <property type="entry name" value="AQUAPORIN7"/>
</dbReference>
<comment type="subcellular location">
    <subcellularLocation>
        <location evidence="1">Membrane</location>
        <topology evidence="1">Multi-pass membrane protein</topology>
    </subcellularLocation>
</comment>
<evidence type="ECO:0000313" key="10">
    <source>
        <dbReference type="EMBL" id="KAJ1960803.1"/>
    </source>
</evidence>
<keyword evidence="4 7" id="KW-0812">Transmembrane</keyword>
<comment type="caution">
    <text evidence="10">The sequence shown here is derived from an EMBL/GenBank/DDBJ whole genome shotgun (WGS) entry which is preliminary data.</text>
</comment>
<feature type="transmembrane region" description="Helical" evidence="9">
    <location>
        <begin position="148"/>
        <end position="170"/>
    </location>
</feature>
<evidence type="ECO:0000313" key="11">
    <source>
        <dbReference type="Proteomes" id="UP001150925"/>
    </source>
</evidence>
<keyword evidence="6 9" id="KW-0472">Membrane</keyword>
<evidence type="ECO:0000256" key="3">
    <source>
        <dbReference type="ARBA" id="ARBA00022448"/>
    </source>
</evidence>
<comment type="similarity">
    <text evidence="2 7">Belongs to the MIP/aquaporin (TC 1.A.8) family.</text>
</comment>
<dbReference type="GO" id="GO:0015250">
    <property type="term" value="F:water channel activity"/>
    <property type="evidence" value="ECO:0007669"/>
    <property type="project" value="TreeGrafter"/>
</dbReference>
<keyword evidence="11" id="KW-1185">Reference proteome</keyword>
<feature type="transmembrane region" description="Helical" evidence="9">
    <location>
        <begin position="70"/>
        <end position="94"/>
    </location>
</feature>
<dbReference type="NCBIfam" id="TIGR00861">
    <property type="entry name" value="MIP"/>
    <property type="match status" value="1"/>
</dbReference>
<evidence type="ECO:0000256" key="2">
    <source>
        <dbReference type="ARBA" id="ARBA00006175"/>
    </source>
</evidence>
<feature type="transmembrane region" description="Helical" evidence="9">
    <location>
        <begin position="288"/>
        <end position="310"/>
    </location>
</feature>
<evidence type="ECO:0000256" key="5">
    <source>
        <dbReference type="ARBA" id="ARBA00022989"/>
    </source>
</evidence>
<dbReference type="PRINTS" id="PR00783">
    <property type="entry name" value="MINTRINSICP"/>
</dbReference>
<dbReference type="EMBL" id="JANBPY010001264">
    <property type="protein sequence ID" value="KAJ1960803.1"/>
    <property type="molecule type" value="Genomic_DNA"/>
</dbReference>
<evidence type="ECO:0000256" key="8">
    <source>
        <dbReference type="SAM" id="MobiDB-lite"/>
    </source>
</evidence>
<dbReference type="GO" id="GO:0015254">
    <property type="term" value="F:glycerol channel activity"/>
    <property type="evidence" value="ECO:0007669"/>
    <property type="project" value="TreeGrafter"/>
</dbReference>
<sequence>MGFGKKKAQDKSLDPYGPTEYIPEHSSVPVVNSIDHSTRIDHTPQWTSHHSKVGGIFERFHSFRQRNRDYLAEFLGTLILVLLGDGVVATTVLFEPAGGGSKWLLISFGFGFGLAMGVFVAGGVSGAHLNPAITVTSCLLRGFPIRKVPGYIISQLIGAYCGAALLFGIYHSSIHHFDGGVRHTTGDLGTAGIFATFPLPWVTVGSAFISEAFGAAVLTAMIYAILDERNIAGTLYAPLAIGFVLMEVARSISWQTGFAVNPARDLGPRIFLSCVGYGSDPWTASDHYAWVPVVAPFLGSFLGGWFYDFFINHRRKRIMAPPEHRS</sequence>
<feature type="transmembrane region" description="Helical" evidence="9">
    <location>
        <begin position="207"/>
        <end position="226"/>
    </location>
</feature>
<gene>
    <name evidence="10" type="primary">FPS1_3</name>
    <name evidence="10" type="ORF">IWQ62_004088</name>
</gene>
<feature type="transmembrane region" description="Helical" evidence="9">
    <location>
        <begin position="233"/>
        <end position="252"/>
    </location>
</feature>
<dbReference type="SUPFAM" id="SSF81338">
    <property type="entry name" value="Aquaporin-like"/>
    <property type="match status" value="1"/>
</dbReference>
<feature type="region of interest" description="Disordered" evidence="8">
    <location>
        <begin position="1"/>
        <end position="20"/>
    </location>
</feature>
<keyword evidence="5 9" id="KW-1133">Transmembrane helix</keyword>
<organism evidence="10 11">
    <name type="scientific">Dispira parvispora</name>
    <dbReference type="NCBI Taxonomy" id="1520584"/>
    <lineage>
        <taxon>Eukaryota</taxon>
        <taxon>Fungi</taxon>
        <taxon>Fungi incertae sedis</taxon>
        <taxon>Zoopagomycota</taxon>
        <taxon>Kickxellomycotina</taxon>
        <taxon>Dimargaritomycetes</taxon>
        <taxon>Dimargaritales</taxon>
        <taxon>Dimargaritaceae</taxon>
        <taxon>Dispira</taxon>
    </lineage>
</organism>
<dbReference type="Proteomes" id="UP001150925">
    <property type="component" value="Unassembled WGS sequence"/>
</dbReference>
<proteinExistence type="inferred from homology"/>
<dbReference type="PANTHER" id="PTHR43829">
    <property type="entry name" value="AQUAPORIN OR AQUAGLYCEROPORIN RELATED"/>
    <property type="match status" value="1"/>
</dbReference>
<dbReference type="InterPro" id="IPR050363">
    <property type="entry name" value="MIP/Aquaporin"/>
</dbReference>
<reference evidence="10" key="1">
    <citation type="submission" date="2022-07" db="EMBL/GenBank/DDBJ databases">
        <title>Phylogenomic reconstructions and comparative analyses of Kickxellomycotina fungi.</title>
        <authorList>
            <person name="Reynolds N.K."/>
            <person name="Stajich J.E."/>
            <person name="Barry K."/>
            <person name="Grigoriev I.V."/>
            <person name="Crous P."/>
            <person name="Smith M.E."/>
        </authorList>
    </citation>
    <scope>NUCLEOTIDE SEQUENCE</scope>
    <source>
        <strain evidence="10">RSA 1196</strain>
    </source>
</reference>
<dbReference type="OrthoDB" id="3222at2759"/>
<dbReference type="CDD" id="cd00333">
    <property type="entry name" value="MIP"/>
    <property type="match status" value="1"/>
</dbReference>
<dbReference type="GO" id="GO:0005886">
    <property type="term" value="C:plasma membrane"/>
    <property type="evidence" value="ECO:0007669"/>
    <property type="project" value="TreeGrafter"/>
</dbReference>
<accession>A0A9W8AT31</accession>
<dbReference type="PROSITE" id="PS00221">
    <property type="entry name" value="MIP"/>
    <property type="match status" value="1"/>
</dbReference>
<dbReference type="AlphaFoldDB" id="A0A9W8AT31"/>
<keyword evidence="3 7" id="KW-0813">Transport</keyword>
<evidence type="ECO:0000256" key="1">
    <source>
        <dbReference type="ARBA" id="ARBA00004141"/>
    </source>
</evidence>
<protein>
    <submittedName>
        <fullName evidence="10">Glycerol channel</fullName>
    </submittedName>
</protein>
<dbReference type="PANTHER" id="PTHR43829:SF9">
    <property type="entry name" value="AQUAPORIN-9"/>
    <property type="match status" value="1"/>
</dbReference>
<dbReference type="InterPro" id="IPR023271">
    <property type="entry name" value="Aquaporin-like"/>
</dbReference>
<feature type="transmembrane region" description="Helical" evidence="9">
    <location>
        <begin position="106"/>
        <end position="127"/>
    </location>
</feature>
<name>A0A9W8AT31_9FUNG</name>
<dbReference type="Pfam" id="PF00230">
    <property type="entry name" value="MIP"/>
    <property type="match status" value="1"/>
</dbReference>
<evidence type="ECO:0000256" key="4">
    <source>
        <dbReference type="ARBA" id="ARBA00022692"/>
    </source>
</evidence>